<name>A0AAD5TEY8_9FUNG</name>
<proteinExistence type="predicted"/>
<accession>A0AAD5TEY8</accession>
<keyword evidence="2" id="KW-1185">Reference proteome</keyword>
<evidence type="ECO:0000313" key="1">
    <source>
        <dbReference type="EMBL" id="KAJ3170470.1"/>
    </source>
</evidence>
<dbReference type="Proteomes" id="UP001212152">
    <property type="component" value="Unassembled WGS sequence"/>
</dbReference>
<protein>
    <submittedName>
        <fullName evidence="1">Uncharacterized protein</fullName>
    </submittedName>
</protein>
<sequence length="290" mass="32580">MAAQTETAVVPNATTSAAFTTRYYHNPAQDCSDAEIRRLWASACTLGESSVTRAASAAEIFETVPAFSIMQDRNGKVSPDREVFRNRFILEGIQNGRTVAMITGYHLEHPTYGTIIATGLIMVSPSVQGSGFLYAYIEWFYQWFAHTGNKDVIVVSATMRPRAIAVAMGHTRENHYTACKHQPEPWHIDCAKFYLEAYNKGRTHAPAGLAVFEEQDFSYRNYWPEVARTSRDRLAAQHHDPNINAMFENLDCLNKGDMAVMVGKISLKKIEAMKWGLFKTKSRSNSNPKL</sequence>
<gene>
    <name evidence="1" type="ORF">HDU87_008764</name>
</gene>
<comment type="caution">
    <text evidence="1">The sequence shown here is derived from an EMBL/GenBank/DDBJ whole genome shotgun (WGS) entry which is preliminary data.</text>
</comment>
<reference evidence="1" key="1">
    <citation type="submission" date="2020-05" db="EMBL/GenBank/DDBJ databases">
        <title>Phylogenomic resolution of chytrid fungi.</title>
        <authorList>
            <person name="Stajich J.E."/>
            <person name="Amses K."/>
            <person name="Simmons R."/>
            <person name="Seto K."/>
            <person name="Myers J."/>
            <person name="Bonds A."/>
            <person name="Quandt C.A."/>
            <person name="Barry K."/>
            <person name="Liu P."/>
            <person name="Grigoriev I."/>
            <person name="Longcore J.E."/>
            <person name="James T.Y."/>
        </authorList>
    </citation>
    <scope>NUCLEOTIDE SEQUENCE</scope>
    <source>
        <strain evidence="1">JEL0379</strain>
    </source>
</reference>
<organism evidence="1 2">
    <name type="scientific">Geranomyces variabilis</name>
    <dbReference type="NCBI Taxonomy" id="109894"/>
    <lineage>
        <taxon>Eukaryota</taxon>
        <taxon>Fungi</taxon>
        <taxon>Fungi incertae sedis</taxon>
        <taxon>Chytridiomycota</taxon>
        <taxon>Chytridiomycota incertae sedis</taxon>
        <taxon>Chytridiomycetes</taxon>
        <taxon>Spizellomycetales</taxon>
        <taxon>Powellomycetaceae</taxon>
        <taxon>Geranomyces</taxon>
    </lineage>
</organism>
<dbReference type="AlphaFoldDB" id="A0AAD5TEY8"/>
<dbReference type="EMBL" id="JADGJQ010000095">
    <property type="protein sequence ID" value="KAJ3170470.1"/>
    <property type="molecule type" value="Genomic_DNA"/>
</dbReference>
<evidence type="ECO:0000313" key="2">
    <source>
        <dbReference type="Proteomes" id="UP001212152"/>
    </source>
</evidence>